<dbReference type="InterPro" id="IPR044926">
    <property type="entry name" value="RGS_subdomain_2"/>
</dbReference>
<evidence type="ECO:0000256" key="1">
    <source>
        <dbReference type="SAM" id="Phobius"/>
    </source>
</evidence>
<accession>A0A433A279</accession>
<keyword evidence="1" id="KW-0472">Membrane</keyword>
<dbReference type="SMART" id="SM00835">
    <property type="entry name" value="Cupin_1"/>
    <property type="match status" value="1"/>
</dbReference>
<name>A0A433A279_9FUNG</name>
<evidence type="ECO:0000313" key="3">
    <source>
        <dbReference type="EMBL" id="RUO96786.1"/>
    </source>
</evidence>
<sequence length="531" mass="60444">MPSCFDFFKKIGSLKENELYANVRLCNVLEGKTCTPISLREFRLFLKNKERSLENLDFHFWYLDYKVKWSNLPIETKALSPPPLERPGLHIYWYQPTVPNVVSPPSAYSALIDMPSPLPPATLTPSVTERYANLGLVPQSQPFRREVDMVLQTFFFESPKELNIEGHARDYVRYHSKFTTHPDVFVQVHRRVLENMQSSSLKNFINSALQNINYDGKIFRWSVACGLLTASFIVTVVVFSLHVSRWFRLFDLPLVFLAVLYFVSAQAGVCFTRATANRRELHDYELAGMDMPHITSKQNVLDMEKALDELKNVVDPFVQNYNKYRIISTFHKVIHSALYLAIMAAPRDFVARLADLKVETHTIDADDSLIPNCTLRGLPLLIYRGVFAVSEQHDPASSIERVFASNGFPPQWRYGMYKQHHYHSTAHEILGVFQGTATIQFGGPNEACNVVEEVGPGDVIVIPAGVAHGCLRSSEAFCMVGAYAEGAHWDMNYGRDETEYGKAIKSIEDVPIPETDPVYRNEGPLLEHWQK</sequence>
<dbReference type="Pfam" id="PF00190">
    <property type="entry name" value="Cupin_1"/>
    <property type="match status" value="1"/>
</dbReference>
<reference evidence="3 4" key="1">
    <citation type="journal article" date="2018" name="New Phytol.">
        <title>Phylogenomics of Endogonaceae and evolution of mycorrhizas within Mucoromycota.</title>
        <authorList>
            <person name="Chang Y."/>
            <person name="Desiro A."/>
            <person name="Na H."/>
            <person name="Sandor L."/>
            <person name="Lipzen A."/>
            <person name="Clum A."/>
            <person name="Barry K."/>
            <person name="Grigoriev I.V."/>
            <person name="Martin F.M."/>
            <person name="Stajich J.E."/>
            <person name="Smith M.E."/>
            <person name="Bonito G."/>
            <person name="Spatafora J.W."/>
        </authorList>
    </citation>
    <scope>NUCLEOTIDE SEQUENCE [LARGE SCALE GENOMIC DNA]</scope>
    <source>
        <strain evidence="3 4">GMNB39</strain>
    </source>
</reference>
<dbReference type="Proteomes" id="UP000268093">
    <property type="component" value="Unassembled WGS sequence"/>
</dbReference>
<keyword evidence="1" id="KW-0812">Transmembrane</keyword>
<proteinExistence type="predicted"/>
<feature type="transmembrane region" description="Helical" evidence="1">
    <location>
        <begin position="254"/>
        <end position="272"/>
    </location>
</feature>
<gene>
    <name evidence="3" type="ORF">BC936DRAFT_141455</name>
</gene>
<dbReference type="Gene3D" id="2.60.120.10">
    <property type="entry name" value="Jelly Rolls"/>
    <property type="match status" value="1"/>
</dbReference>
<dbReference type="PANTHER" id="PTHR36448">
    <property type="entry name" value="BLR7373 PROTEIN"/>
    <property type="match status" value="1"/>
</dbReference>
<dbReference type="Pfam" id="PF00615">
    <property type="entry name" value="RGS"/>
    <property type="match status" value="1"/>
</dbReference>
<dbReference type="Gene3D" id="1.10.167.10">
    <property type="entry name" value="Regulator of G-protein Signalling 4, domain 2"/>
    <property type="match status" value="1"/>
</dbReference>
<organism evidence="3 4">
    <name type="scientific">Jimgerdemannia flammicorona</name>
    <dbReference type="NCBI Taxonomy" id="994334"/>
    <lineage>
        <taxon>Eukaryota</taxon>
        <taxon>Fungi</taxon>
        <taxon>Fungi incertae sedis</taxon>
        <taxon>Mucoromycota</taxon>
        <taxon>Mucoromycotina</taxon>
        <taxon>Endogonomycetes</taxon>
        <taxon>Endogonales</taxon>
        <taxon>Endogonaceae</taxon>
        <taxon>Jimgerdemannia</taxon>
    </lineage>
</organism>
<dbReference type="SUPFAM" id="SSF51182">
    <property type="entry name" value="RmlC-like cupins"/>
    <property type="match status" value="1"/>
</dbReference>
<protein>
    <submittedName>
        <fullName evidence="3">RmlC-like cupin domain-containing protein</fullName>
    </submittedName>
</protein>
<dbReference type="InterPro" id="IPR047121">
    <property type="entry name" value="YjiB-like"/>
</dbReference>
<dbReference type="CDD" id="cd02219">
    <property type="entry name" value="cupin_YjlB-like"/>
    <property type="match status" value="1"/>
</dbReference>
<dbReference type="PANTHER" id="PTHR36448:SF2">
    <property type="entry name" value="CUPIN TYPE-1 DOMAIN-CONTAINING PROTEIN"/>
    <property type="match status" value="1"/>
</dbReference>
<dbReference type="InterPro" id="IPR006045">
    <property type="entry name" value="Cupin_1"/>
</dbReference>
<evidence type="ECO:0000259" key="2">
    <source>
        <dbReference type="SMART" id="SM00835"/>
    </source>
</evidence>
<dbReference type="EMBL" id="RBNI01019683">
    <property type="protein sequence ID" value="RUO96786.1"/>
    <property type="molecule type" value="Genomic_DNA"/>
</dbReference>
<dbReference type="OrthoDB" id="2446447at2759"/>
<dbReference type="InterPro" id="IPR011051">
    <property type="entry name" value="RmlC_Cupin_sf"/>
</dbReference>
<dbReference type="InterPro" id="IPR014710">
    <property type="entry name" value="RmlC-like_jellyroll"/>
</dbReference>
<feature type="domain" description="Cupin type-1" evidence="2">
    <location>
        <begin position="387"/>
        <end position="499"/>
    </location>
</feature>
<dbReference type="InterPro" id="IPR016137">
    <property type="entry name" value="RGS"/>
</dbReference>
<evidence type="ECO:0000313" key="4">
    <source>
        <dbReference type="Proteomes" id="UP000268093"/>
    </source>
</evidence>
<dbReference type="AlphaFoldDB" id="A0A433A279"/>
<feature type="transmembrane region" description="Helical" evidence="1">
    <location>
        <begin position="218"/>
        <end position="242"/>
    </location>
</feature>
<comment type="caution">
    <text evidence="3">The sequence shown here is derived from an EMBL/GenBank/DDBJ whole genome shotgun (WGS) entry which is preliminary data.</text>
</comment>
<keyword evidence="1" id="KW-1133">Transmembrane helix</keyword>
<keyword evidence="4" id="KW-1185">Reference proteome</keyword>
<dbReference type="InterPro" id="IPR036305">
    <property type="entry name" value="RGS_sf"/>
</dbReference>
<dbReference type="SUPFAM" id="SSF48097">
    <property type="entry name" value="Regulator of G-protein signaling, RGS"/>
    <property type="match status" value="1"/>
</dbReference>